<gene>
    <name evidence="1" type="ORF">R0G89_10415</name>
</gene>
<name>A0AAW8YK27_PEDAC</name>
<reference evidence="1" key="1">
    <citation type="journal article" date="2023" name="PeerJ">
        <title>Selection and evaluation of lactic acid bacteria from chicken feces in Thailand as potential probiotics.</title>
        <authorList>
            <person name="Khurajog B."/>
            <person name="Disastra Y."/>
            <person name="Lawwyne L.D."/>
            <person name="Sirichokchatchawan W."/>
            <person name="Niyomtham W."/>
            <person name="Yindee J."/>
            <person name="Hampson D.J."/>
            <person name="Prapasarakul N."/>
        </authorList>
    </citation>
    <scope>NUCLEOTIDE SEQUENCE</scope>
    <source>
        <strain evidence="1">BF9</strain>
    </source>
</reference>
<organism evidence="1 2">
    <name type="scientific">Pediococcus acidilactici</name>
    <dbReference type="NCBI Taxonomy" id="1254"/>
    <lineage>
        <taxon>Bacteria</taxon>
        <taxon>Bacillati</taxon>
        <taxon>Bacillota</taxon>
        <taxon>Bacilli</taxon>
        <taxon>Lactobacillales</taxon>
        <taxon>Lactobacillaceae</taxon>
        <taxon>Pediococcus</taxon>
        <taxon>Pediococcus acidilactici group</taxon>
    </lineage>
</organism>
<dbReference type="EMBL" id="JAWJAV010000010">
    <property type="protein sequence ID" value="MDV2622113.1"/>
    <property type="molecule type" value="Genomic_DNA"/>
</dbReference>
<accession>A0AAW8YK27</accession>
<protein>
    <submittedName>
        <fullName evidence="1">Uncharacterized protein</fullName>
    </submittedName>
</protein>
<comment type="caution">
    <text evidence="1">The sequence shown here is derived from an EMBL/GenBank/DDBJ whole genome shotgun (WGS) entry which is preliminary data.</text>
</comment>
<dbReference type="Proteomes" id="UP001280897">
    <property type="component" value="Unassembled WGS sequence"/>
</dbReference>
<dbReference type="AlphaFoldDB" id="A0AAW8YK27"/>
<dbReference type="RefSeq" id="WP_024862528.1">
    <property type="nucleotide sequence ID" value="NZ_CAKMBA010000002.1"/>
</dbReference>
<reference evidence="1" key="2">
    <citation type="submission" date="2023-10" db="EMBL/GenBank/DDBJ databases">
        <authorList>
            <person name="Khurajog B."/>
        </authorList>
    </citation>
    <scope>NUCLEOTIDE SEQUENCE</scope>
    <source>
        <strain evidence="1">BF9</strain>
    </source>
</reference>
<evidence type="ECO:0000313" key="1">
    <source>
        <dbReference type="EMBL" id="MDV2622113.1"/>
    </source>
</evidence>
<sequence>MNNEREHFTGAVIGFNIYTNANDTKQRPVIYLRNVSGSKHHFDFAHLTYTKDMRDNIGMLKKYDWIEFDARIKQVNHTIPLKPELLNPTKTGLLRPSRSCKPISEGKTFNMINNYLKYRTA</sequence>
<proteinExistence type="predicted"/>
<evidence type="ECO:0000313" key="2">
    <source>
        <dbReference type="Proteomes" id="UP001280897"/>
    </source>
</evidence>